<dbReference type="EMBL" id="FTMN01000002">
    <property type="protein sequence ID" value="SIQ11728.1"/>
    <property type="molecule type" value="Genomic_DNA"/>
</dbReference>
<organism evidence="2 3">
    <name type="scientific">Marinobacterium stanieri</name>
    <dbReference type="NCBI Taxonomy" id="49186"/>
    <lineage>
        <taxon>Bacteria</taxon>
        <taxon>Pseudomonadati</taxon>
        <taxon>Pseudomonadota</taxon>
        <taxon>Gammaproteobacteria</taxon>
        <taxon>Oceanospirillales</taxon>
        <taxon>Oceanospirillaceae</taxon>
        <taxon>Marinobacterium</taxon>
    </lineage>
</organism>
<dbReference type="RefSeq" id="WP_076461664.1">
    <property type="nucleotide sequence ID" value="NZ_FTMN01000002.1"/>
</dbReference>
<dbReference type="PANTHER" id="PTHR35024">
    <property type="entry name" value="HYPOTHETICAL CYTOSOLIC PROTEIN"/>
    <property type="match status" value="1"/>
</dbReference>
<dbReference type="Pfam" id="PF04519">
    <property type="entry name" value="Bactofilin"/>
    <property type="match status" value="1"/>
</dbReference>
<name>A0A1N6Q546_9GAMM</name>
<protein>
    <submittedName>
        <fullName evidence="2">Protein CcmA, bactofilin family</fullName>
    </submittedName>
</protein>
<dbReference type="Proteomes" id="UP000186895">
    <property type="component" value="Unassembled WGS sequence"/>
</dbReference>
<dbReference type="AlphaFoldDB" id="A0A1N6Q546"/>
<accession>A0A1N6Q546</accession>
<evidence type="ECO:0000256" key="1">
    <source>
        <dbReference type="ARBA" id="ARBA00044755"/>
    </source>
</evidence>
<dbReference type="InterPro" id="IPR007607">
    <property type="entry name" value="BacA/B"/>
</dbReference>
<evidence type="ECO:0000313" key="3">
    <source>
        <dbReference type="Proteomes" id="UP000186895"/>
    </source>
</evidence>
<gene>
    <name evidence="2" type="ORF">SAMN05421647_102267</name>
</gene>
<evidence type="ECO:0000313" key="2">
    <source>
        <dbReference type="EMBL" id="SIQ11728.1"/>
    </source>
</evidence>
<dbReference type="STRING" id="49186.SAMN05421647_102267"/>
<comment type="similarity">
    <text evidence="1">Belongs to the bactofilin family.</text>
</comment>
<sequence length="159" mass="17324">MGILKRNVSAQSSRTAVTIVARGNRMQGDLHLTGKLHVDGELEGRIESADDLAVGRQGVVRGTVRARQVTVSGVLEGELHCESLHIERGGRVSANVCSEELIIEPRASFVGERRTPAQAQLVHLEPEPEQNDSDCLEGLDYHLIDSLPDRITLAREGND</sequence>
<dbReference type="PANTHER" id="PTHR35024:SF4">
    <property type="entry name" value="POLYMER-FORMING CYTOSKELETAL PROTEIN"/>
    <property type="match status" value="1"/>
</dbReference>
<proteinExistence type="inferred from homology"/>
<reference evidence="2 3" key="1">
    <citation type="submission" date="2017-01" db="EMBL/GenBank/DDBJ databases">
        <authorList>
            <person name="Mah S.A."/>
            <person name="Swanson W.J."/>
            <person name="Moy G.W."/>
            <person name="Vacquier V.D."/>
        </authorList>
    </citation>
    <scope>NUCLEOTIDE SEQUENCE [LARGE SCALE GENOMIC DNA]</scope>
    <source>
        <strain evidence="2 3">DSM 7027</strain>
    </source>
</reference>
<dbReference type="eggNOG" id="COG1664">
    <property type="taxonomic scope" value="Bacteria"/>
</dbReference>
<keyword evidence="3" id="KW-1185">Reference proteome</keyword>